<comment type="caution">
    <text evidence="10">The sequence shown here is derived from an EMBL/GenBank/DDBJ whole genome shotgun (WGS) entry which is preliminary data.</text>
</comment>
<keyword evidence="3" id="KW-0747">Spliceosome</keyword>
<organism evidence="10 11">
    <name type="scientific">Candida boidinii</name>
    <name type="common">Yeast</name>
    <dbReference type="NCBI Taxonomy" id="5477"/>
    <lineage>
        <taxon>Eukaryota</taxon>
        <taxon>Fungi</taxon>
        <taxon>Dikarya</taxon>
        <taxon>Ascomycota</taxon>
        <taxon>Saccharomycotina</taxon>
        <taxon>Pichiomycetes</taxon>
        <taxon>Pichiales</taxon>
        <taxon>Pichiaceae</taxon>
        <taxon>Ogataea</taxon>
        <taxon>Ogataea/Candida clade</taxon>
    </lineage>
</organism>
<dbReference type="GO" id="GO:0006397">
    <property type="term" value="P:mRNA processing"/>
    <property type="evidence" value="ECO:0007669"/>
    <property type="project" value="UniProtKB-KW"/>
</dbReference>
<evidence type="ECO:0000256" key="6">
    <source>
        <dbReference type="ARBA" id="ARBA00038266"/>
    </source>
</evidence>
<dbReference type="SUPFAM" id="SSF50978">
    <property type="entry name" value="WD40 repeat-like"/>
    <property type="match status" value="1"/>
</dbReference>
<dbReference type="GO" id="GO:0008380">
    <property type="term" value="P:RNA splicing"/>
    <property type="evidence" value="ECO:0007669"/>
    <property type="project" value="UniProtKB-KW"/>
</dbReference>
<keyword evidence="11" id="KW-1185">Reference proteome</keyword>
<evidence type="ECO:0000256" key="1">
    <source>
        <dbReference type="ARBA" id="ARBA00004123"/>
    </source>
</evidence>
<comment type="similarity">
    <text evidence="6">Belongs to the RSE1 family.</text>
</comment>
<gene>
    <name evidence="10" type="ORF">Cboi02_000193800</name>
</gene>
<evidence type="ECO:0000259" key="9">
    <source>
        <dbReference type="Pfam" id="PF23726"/>
    </source>
</evidence>
<dbReference type="Gene3D" id="1.10.150.910">
    <property type="match status" value="1"/>
</dbReference>
<dbReference type="GO" id="GO:0003676">
    <property type="term" value="F:nucleic acid binding"/>
    <property type="evidence" value="ECO:0007669"/>
    <property type="project" value="InterPro"/>
</dbReference>
<dbReference type="Proteomes" id="UP001165120">
    <property type="component" value="Unassembled WGS sequence"/>
</dbReference>
<keyword evidence="4" id="KW-0508">mRNA splicing</keyword>
<feature type="domain" description="RSE1/DDB1/CPSF1 second beta-propeller" evidence="9">
    <location>
        <begin position="462"/>
        <end position="802"/>
    </location>
</feature>
<dbReference type="InterPro" id="IPR058543">
    <property type="entry name" value="Beta-prop_RSE1/DDB1/CPSF1_2nd"/>
</dbReference>
<feature type="domain" description="RSE1/DDB1/CPSF1 first beta-propeller" evidence="8">
    <location>
        <begin position="23"/>
        <end position="377"/>
    </location>
</feature>
<dbReference type="InterPro" id="IPR050358">
    <property type="entry name" value="RSE1/DDB1/CFT1"/>
</dbReference>
<name>A0A9W6SYH0_CANBO</name>
<keyword evidence="5" id="KW-0539">Nucleus</keyword>
<evidence type="ECO:0000256" key="4">
    <source>
        <dbReference type="ARBA" id="ARBA00023187"/>
    </source>
</evidence>
<protein>
    <submittedName>
        <fullName evidence="10">Unnamed protein product</fullName>
    </submittedName>
</protein>
<evidence type="ECO:0000313" key="10">
    <source>
        <dbReference type="EMBL" id="GME68901.1"/>
    </source>
</evidence>
<evidence type="ECO:0000256" key="3">
    <source>
        <dbReference type="ARBA" id="ARBA00022728"/>
    </source>
</evidence>
<dbReference type="PANTHER" id="PTHR10644">
    <property type="entry name" value="DNA REPAIR/RNA PROCESSING CPSF FAMILY"/>
    <property type="match status" value="1"/>
</dbReference>
<dbReference type="FunFam" id="2.130.10.10:FF:001143">
    <property type="entry name" value="Pre-mRNA-splicing factor rse-1, putative"/>
    <property type="match status" value="1"/>
</dbReference>
<evidence type="ECO:0000313" key="11">
    <source>
        <dbReference type="Proteomes" id="UP001165120"/>
    </source>
</evidence>
<dbReference type="Pfam" id="PF03178">
    <property type="entry name" value="CPSF_A"/>
    <property type="match status" value="1"/>
</dbReference>
<feature type="domain" description="RSE1/DDB1/CPSF1 C-terminal" evidence="7">
    <location>
        <begin position="888"/>
        <end position="1208"/>
    </location>
</feature>
<dbReference type="Pfam" id="PF23726">
    <property type="entry name" value="Beta-prop_RSE1_2nd"/>
    <property type="match status" value="1"/>
</dbReference>
<dbReference type="Gene3D" id="2.130.10.10">
    <property type="entry name" value="YVTN repeat-like/Quinoprotein amine dehydrogenase"/>
    <property type="match status" value="3"/>
</dbReference>
<sequence>MSVEPDLCLYNMTLQRSSSLVASLIGNFEGNKSQQEVVRATGSTIELWKLNSSTGKFYRVLIHDVFSIVRNVAKFRNTGSHQDYLLITSDSGNLTLVKYDKEKKDFVTLSNEPYYKTGSRRLSPGDYVAIDGKSRACMVASIEKTRFVYTFKRDSDGSLSMSSPIDASKSKLLTFDVCALDVGFENPLFAAIECNYGDYENSKHKKDIQIKKTLSYYELDLGLNHVVKKYTETLDQDSNFMLSLPGGIDGPSGFLLCSENLIQYKYLSKMTHCLPIPKREDNKDAPTFIVSGIVHKMKRTFFVLLQSNFGDLYKISFDFDPQDSDETNGEGGAVNSIEISYFDSMPVCNSLVIFKSGFLYGACENGDHYIYQFEKLGDDPDQITWKSGEYPDDVAAIEEKAIFNVKPFDNIAFIEISENLNPVIASNLYNPGTVEELPTINAICGSGSRSSFKSLKSELSYTEIVSSELPSQLMNVFTTKFNRSDKYDKLILLSFLEATLILSVGETVEEVSDSGFLSDVSTLCLQQIGESSTVQIHSNGMIQIVFDGENSEKKIEWFPPAGINILAAACNNSQVVIALSNREIVYFEVDEFDRLIEYEERKELSAQICSISVGEVSPGKQRFPYFIAGCRDSTITIISTDPESTLDSISVETLSSIPSSLLIMDMVDKYYTTSLDESNEGDGEDNLSDAAINKSTYLHIGMESGVYARLKFDTRTGELSEPTNKFIGPKALKLSFVKLMGQNVVAICSTKVFLGYTGSKSGLSLTPLAHPVFGGICSFVSEDCPVNGILGIHENNLHIMTVDQLDNDFVIDSIGLRYTPRAMVDNSEDSGLVYICEGEFNIQSPFIEIDDEEVDTKNGEIVTSEYDQELHAYYQQFGYPYKSGFSGSCLQVIDVKSREVVQTIELLNDEVAFRISKVVFESNSDNSYIVVSTAVKLKMDSNTSDETYLRVYKIEESGSLSFVHKTKTGYLSLAVTEFQGHLLCGMKDVLTMYDLGIKQLLKKSVTKIDGFNEIVDIKSQGFRLSLSDNRNSVKFVVYKPLEKLFIPFIDDIVQRYTTSTVFLDYRTVLGGDRFGNLWVLRCPEDESKLADSDSHGMTLINKEGFCNGSPYRFQNECKFYIQDIPTSFSRGSLIAGGSESVFYTGLQGTIGVVTPITSKSDYHFFQTLQKLVAQNYDNLTERDNLKYRSYYSPRRCVIDGDLVEKYLDLPFDKRDAIAVKMELSPEQINKRILDMRSRIVY</sequence>
<dbReference type="InterPro" id="IPR004871">
    <property type="entry name" value="RSE1/DDB1/CPSF1_C"/>
</dbReference>
<evidence type="ECO:0000256" key="2">
    <source>
        <dbReference type="ARBA" id="ARBA00022664"/>
    </source>
</evidence>
<dbReference type="InterPro" id="IPR015943">
    <property type="entry name" value="WD40/YVTN_repeat-like_dom_sf"/>
</dbReference>
<dbReference type="GO" id="GO:0005681">
    <property type="term" value="C:spliceosomal complex"/>
    <property type="evidence" value="ECO:0007669"/>
    <property type="project" value="UniProtKB-KW"/>
</dbReference>
<keyword evidence="2" id="KW-0507">mRNA processing</keyword>
<reference evidence="10" key="1">
    <citation type="submission" date="2023-04" db="EMBL/GenBank/DDBJ databases">
        <title>Candida boidinii NBRC 10035.</title>
        <authorList>
            <person name="Ichikawa N."/>
            <person name="Sato H."/>
            <person name="Tonouchi N."/>
        </authorList>
    </citation>
    <scope>NUCLEOTIDE SEQUENCE</scope>
    <source>
        <strain evidence="10">NBRC 10035</strain>
    </source>
</reference>
<dbReference type="AlphaFoldDB" id="A0A9W6SYH0"/>
<evidence type="ECO:0000259" key="7">
    <source>
        <dbReference type="Pfam" id="PF03178"/>
    </source>
</evidence>
<comment type="subcellular location">
    <subcellularLocation>
        <location evidence="1">Nucleus</location>
    </subcellularLocation>
</comment>
<evidence type="ECO:0000256" key="5">
    <source>
        <dbReference type="ARBA" id="ARBA00023242"/>
    </source>
</evidence>
<proteinExistence type="inferred from homology"/>
<dbReference type="InterPro" id="IPR036322">
    <property type="entry name" value="WD40_repeat_dom_sf"/>
</dbReference>
<evidence type="ECO:0000259" key="8">
    <source>
        <dbReference type="Pfam" id="PF10433"/>
    </source>
</evidence>
<accession>A0A9W6SYH0</accession>
<dbReference type="Pfam" id="PF10433">
    <property type="entry name" value="Beta-prop_RSE1_1st"/>
    <property type="match status" value="1"/>
</dbReference>
<dbReference type="EMBL" id="BSXN01000522">
    <property type="protein sequence ID" value="GME68901.1"/>
    <property type="molecule type" value="Genomic_DNA"/>
</dbReference>
<dbReference type="InterPro" id="IPR018846">
    <property type="entry name" value="Beta-prop_RSE1/DDB1/CPSF1_1st"/>
</dbReference>